<proteinExistence type="predicted"/>
<feature type="transmembrane region" description="Helical" evidence="1">
    <location>
        <begin position="118"/>
        <end position="136"/>
    </location>
</feature>
<evidence type="ECO:0000256" key="1">
    <source>
        <dbReference type="SAM" id="Phobius"/>
    </source>
</evidence>
<gene>
    <name evidence="2" type="ORF">GS397_05770</name>
    <name evidence="3" type="ORF">H3V42_13030</name>
</gene>
<dbReference type="InterPro" id="IPR010266">
    <property type="entry name" value="NnrS"/>
</dbReference>
<dbReference type="EMBL" id="CP060122">
    <property type="protein sequence ID" value="QNG48386.1"/>
    <property type="molecule type" value="Genomic_DNA"/>
</dbReference>
<feature type="transmembrane region" description="Helical" evidence="1">
    <location>
        <begin position="302"/>
        <end position="321"/>
    </location>
</feature>
<sequence length="399" mass="42083">MTLAARQAGGVDISPLWLQGAYRLLFAAGALWAVVVVTLWIGALGGRWTLPTAMDPLAWHQHEMLFGYLSAIIAGFLSAAIPNWTGRPTVTGWRVAALVGLWLAARLAILFSAAVPPLAGAALDVGFLLLLLVYAAREIFASGNRNKPILVVLFLFATACALDHAAAMGAIADPALGMRMGFALVLILISLIGGRIIPAFTRNWLLQQKRGEGLPVMPNRFDMAVIAATALALAAWAAAPTSSLAGGLLLLAGALQLVRLARWAGLKARRSPLVFILHISYAWLPVGLLLLGWAILHPAFPPSSAMHALGAGAMAAMTLAVMTRATRGHTGRPLEADQATVAIYILVHLGALLRVTAPFLPFDYMGAIALAGGLWGAAFLLFLIVYGPMALQPAPKVRV</sequence>
<feature type="transmembrane region" description="Helical" evidence="1">
    <location>
        <begin position="244"/>
        <end position="261"/>
    </location>
</feature>
<keyword evidence="1" id="KW-0812">Transmembrane</keyword>
<evidence type="ECO:0000313" key="4">
    <source>
        <dbReference type="Proteomes" id="UP000464086"/>
    </source>
</evidence>
<feature type="transmembrane region" description="Helical" evidence="1">
    <location>
        <begin position="93"/>
        <end position="112"/>
    </location>
</feature>
<evidence type="ECO:0000313" key="5">
    <source>
        <dbReference type="Proteomes" id="UP000515377"/>
    </source>
</evidence>
<protein>
    <submittedName>
        <fullName evidence="3">NnrS family protein</fullName>
    </submittedName>
    <submittedName>
        <fullName evidence="2">Short-chain dehydrogenase</fullName>
    </submittedName>
</protein>
<keyword evidence="1" id="KW-0472">Membrane</keyword>
<feature type="transmembrane region" description="Helical" evidence="1">
    <location>
        <begin position="341"/>
        <end position="360"/>
    </location>
</feature>
<feature type="transmembrane region" description="Helical" evidence="1">
    <location>
        <begin position="21"/>
        <end position="44"/>
    </location>
</feature>
<dbReference type="EMBL" id="CP047218">
    <property type="protein sequence ID" value="QHD66619.1"/>
    <property type="molecule type" value="Genomic_DNA"/>
</dbReference>
<feature type="transmembrane region" description="Helical" evidence="1">
    <location>
        <begin position="366"/>
        <end position="386"/>
    </location>
</feature>
<evidence type="ECO:0000313" key="3">
    <source>
        <dbReference type="EMBL" id="QNG48386.1"/>
    </source>
</evidence>
<dbReference type="AlphaFoldDB" id="A0A6P1GDY7"/>
<reference evidence="3 5" key="2">
    <citation type="submission" date="2020-07" db="EMBL/GenBank/DDBJ databases">
        <title>Whole genome sequence of Sphingobium yanoikuyae A3.</title>
        <authorList>
            <person name="Han S.-S."/>
        </authorList>
    </citation>
    <scope>NUCLEOTIDE SEQUENCE [LARGE SCALE GENOMIC DNA]</scope>
    <source>
        <strain evidence="3 5">A3</strain>
    </source>
</reference>
<name>A0A6P1GDY7_SPHYA</name>
<keyword evidence="1" id="KW-1133">Transmembrane helix</keyword>
<feature type="transmembrane region" description="Helical" evidence="1">
    <location>
        <begin position="221"/>
        <end position="238"/>
    </location>
</feature>
<accession>A0A6P1GDY7</accession>
<dbReference type="Pfam" id="PF05940">
    <property type="entry name" value="NnrS"/>
    <property type="match status" value="1"/>
</dbReference>
<dbReference type="Proteomes" id="UP000464086">
    <property type="component" value="Chromosome"/>
</dbReference>
<feature type="transmembrane region" description="Helical" evidence="1">
    <location>
        <begin position="273"/>
        <end position="296"/>
    </location>
</feature>
<evidence type="ECO:0000313" key="2">
    <source>
        <dbReference type="EMBL" id="QHD66619.1"/>
    </source>
</evidence>
<feature type="transmembrane region" description="Helical" evidence="1">
    <location>
        <begin position="178"/>
        <end position="200"/>
    </location>
</feature>
<dbReference type="Proteomes" id="UP000515377">
    <property type="component" value="Chromosome"/>
</dbReference>
<reference evidence="2 4" key="1">
    <citation type="submission" date="2019-12" db="EMBL/GenBank/DDBJ databases">
        <title>Functional and genomic insights into the Sphingobium yanoikuyae YC-JY1, a bacterium efficiently degrading bisphenol A.</title>
        <authorList>
            <person name="Jia Y."/>
            <person name="Li X."/>
            <person name="Wang J."/>
            <person name="Eltoukhy A."/>
            <person name="Lamraoui I."/>
            <person name="Yan Y."/>
        </authorList>
    </citation>
    <scope>NUCLEOTIDE SEQUENCE [LARGE SCALE GENOMIC DNA]</scope>
    <source>
        <strain evidence="2 4">YC-JY1</strain>
    </source>
</reference>
<feature type="transmembrane region" description="Helical" evidence="1">
    <location>
        <begin position="148"/>
        <end position="172"/>
    </location>
</feature>
<feature type="transmembrane region" description="Helical" evidence="1">
    <location>
        <begin position="64"/>
        <end position="81"/>
    </location>
</feature>
<organism evidence="2 4">
    <name type="scientific">Sphingobium yanoikuyae</name>
    <name type="common">Sphingomonas yanoikuyae</name>
    <dbReference type="NCBI Taxonomy" id="13690"/>
    <lineage>
        <taxon>Bacteria</taxon>
        <taxon>Pseudomonadati</taxon>
        <taxon>Pseudomonadota</taxon>
        <taxon>Alphaproteobacteria</taxon>
        <taxon>Sphingomonadales</taxon>
        <taxon>Sphingomonadaceae</taxon>
        <taxon>Sphingobium</taxon>
    </lineage>
</organism>